<proteinExistence type="predicted"/>
<gene>
    <name evidence="1" type="ORF">Z520_00784</name>
</gene>
<evidence type="ECO:0008006" key="3">
    <source>
        <dbReference type="Google" id="ProtNLM"/>
    </source>
</evidence>
<dbReference type="PANTHER" id="PTHR38886:SF1">
    <property type="entry name" value="NACHT-NTPASE AND P-LOOP NTPASES N-TERMINAL DOMAIN-CONTAINING PROTEIN"/>
    <property type="match status" value="1"/>
</dbReference>
<organism evidence="1 2">
    <name type="scientific">Fonsecaea multimorphosa CBS 102226</name>
    <dbReference type="NCBI Taxonomy" id="1442371"/>
    <lineage>
        <taxon>Eukaryota</taxon>
        <taxon>Fungi</taxon>
        <taxon>Dikarya</taxon>
        <taxon>Ascomycota</taxon>
        <taxon>Pezizomycotina</taxon>
        <taxon>Eurotiomycetes</taxon>
        <taxon>Chaetothyriomycetidae</taxon>
        <taxon>Chaetothyriales</taxon>
        <taxon>Herpotrichiellaceae</taxon>
        <taxon>Fonsecaea</taxon>
    </lineage>
</organism>
<evidence type="ECO:0000313" key="1">
    <source>
        <dbReference type="EMBL" id="KIY04092.1"/>
    </source>
</evidence>
<dbReference type="EMBL" id="KN848062">
    <property type="protein sequence ID" value="KIY04092.1"/>
    <property type="molecule type" value="Genomic_DNA"/>
</dbReference>
<protein>
    <recommendedName>
        <fullName evidence="3">Fungal N-terminal domain-containing protein</fullName>
    </recommendedName>
</protein>
<reference evidence="1 2" key="1">
    <citation type="submission" date="2015-01" db="EMBL/GenBank/DDBJ databases">
        <title>The Genome Sequence of Fonsecaea multimorphosa CBS 102226.</title>
        <authorList>
            <consortium name="The Broad Institute Genomics Platform"/>
            <person name="Cuomo C."/>
            <person name="de Hoog S."/>
            <person name="Gorbushina A."/>
            <person name="Stielow B."/>
            <person name="Teixiera M."/>
            <person name="Abouelleil A."/>
            <person name="Chapman S.B."/>
            <person name="Priest M."/>
            <person name="Young S.K."/>
            <person name="Wortman J."/>
            <person name="Nusbaum C."/>
            <person name="Birren B."/>
        </authorList>
    </citation>
    <scope>NUCLEOTIDE SEQUENCE [LARGE SCALE GENOMIC DNA]</scope>
    <source>
        <strain evidence="1 2">CBS 102226</strain>
    </source>
</reference>
<dbReference type="OrthoDB" id="5404564at2759"/>
<dbReference type="GeneID" id="27706530"/>
<dbReference type="AlphaFoldDB" id="A0A0D2J3W1"/>
<keyword evidence="2" id="KW-1185">Reference proteome</keyword>
<dbReference type="Proteomes" id="UP000053411">
    <property type="component" value="Unassembled WGS sequence"/>
</dbReference>
<dbReference type="VEuPathDB" id="FungiDB:Z520_00784"/>
<evidence type="ECO:0000313" key="2">
    <source>
        <dbReference type="Proteomes" id="UP000053411"/>
    </source>
</evidence>
<sequence>MSFGFGVGDIILLSQLSYKLYGTLTSGRRNASRELKELEHVLFGLRCALDHLRHVAEDISKAASISGSSDSHGREMQQSLDQMIQNCAMTLEDLDNATKRYRDNAMIYDNERDSDSGRGVQKRRRQLRDAVTSNWAKIRWDMDKDSLKTYRDRLQSHVDNINMVLGAFHW</sequence>
<accession>A0A0D2J3W1</accession>
<dbReference type="RefSeq" id="XP_016638214.1">
    <property type="nucleotide sequence ID" value="XM_016771304.1"/>
</dbReference>
<dbReference type="STRING" id="1442371.A0A0D2J3W1"/>
<name>A0A0D2J3W1_9EURO</name>
<dbReference type="PANTHER" id="PTHR38886">
    <property type="entry name" value="SESA DOMAIN-CONTAINING PROTEIN"/>
    <property type="match status" value="1"/>
</dbReference>